<name>A0A811RI50_9POAL</name>
<feature type="region of interest" description="Disordered" evidence="1">
    <location>
        <begin position="1"/>
        <end position="39"/>
    </location>
</feature>
<evidence type="ECO:0000256" key="1">
    <source>
        <dbReference type="SAM" id="MobiDB-lite"/>
    </source>
</evidence>
<dbReference type="EMBL" id="CAJGYO010000015">
    <property type="protein sequence ID" value="CAD6270062.1"/>
    <property type="molecule type" value="Genomic_DNA"/>
</dbReference>
<accession>A0A811RI50</accession>
<evidence type="ECO:0000313" key="2">
    <source>
        <dbReference type="EMBL" id="CAD6270062.1"/>
    </source>
</evidence>
<feature type="region of interest" description="Disordered" evidence="1">
    <location>
        <begin position="59"/>
        <end position="89"/>
    </location>
</feature>
<feature type="compositionally biased region" description="Polar residues" evidence="1">
    <location>
        <begin position="16"/>
        <end position="39"/>
    </location>
</feature>
<dbReference type="Proteomes" id="UP000604825">
    <property type="component" value="Unassembled WGS sequence"/>
</dbReference>
<keyword evidence="3" id="KW-1185">Reference proteome</keyword>
<protein>
    <submittedName>
        <fullName evidence="2">Uncharacterized protein</fullName>
    </submittedName>
</protein>
<reference evidence="2" key="1">
    <citation type="submission" date="2020-10" db="EMBL/GenBank/DDBJ databases">
        <authorList>
            <person name="Han B."/>
            <person name="Lu T."/>
            <person name="Zhao Q."/>
            <person name="Huang X."/>
            <person name="Zhao Y."/>
        </authorList>
    </citation>
    <scope>NUCLEOTIDE SEQUENCE</scope>
</reference>
<dbReference type="AlphaFoldDB" id="A0A811RI50"/>
<comment type="caution">
    <text evidence="2">The sequence shown here is derived from an EMBL/GenBank/DDBJ whole genome shotgun (WGS) entry which is preliminary data.</text>
</comment>
<proteinExistence type="predicted"/>
<gene>
    <name evidence="2" type="ORF">NCGR_LOCUS53358</name>
</gene>
<evidence type="ECO:0000313" key="3">
    <source>
        <dbReference type="Proteomes" id="UP000604825"/>
    </source>
</evidence>
<sequence>MEGEILNPVHVKNPSEEQNTATAVGQSAQPTPVLSQSTKPTLAAPIALDVLESAKPTSLADAALGSPESTKPTLESAEPTLSVPGASEVSSDDFATTVFALVSMEIPSVPYEEMVDYEATLE</sequence>
<organism evidence="2 3">
    <name type="scientific">Miscanthus lutarioriparius</name>
    <dbReference type="NCBI Taxonomy" id="422564"/>
    <lineage>
        <taxon>Eukaryota</taxon>
        <taxon>Viridiplantae</taxon>
        <taxon>Streptophyta</taxon>
        <taxon>Embryophyta</taxon>
        <taxon>Tracheophyta</taxon>
        <taxon>Spermatophyta</taxon>
        <taxon>Magnoliopsida</taxon>
        <taxon>Liliopsida</taxon>
        <taxon>Poales</taxon>
        <taxon>Poaceae</taxon>
        <taxon>PACMAD clade</taxon>
        <taxon>Panicoideae</taxon>
        <taxon>Andropogonodae</taxon>
        <taxon>Andropogoneae</taxon>
        <taxon>Saccharinae</taxon>
        <taxon>Miscanthus</taxon>
    </lineage>
</organism>